<evidence type="ECO:0000256" key="3">
    <source>
        <dbReference type="ARBA" id="ARBA00022490"/>
    </source>
</evidence>
<keyword evidence="6 7" id="KW-0949">S-adenosyl-L-methionine</keyword>
<dbReference type="InterPro" id="IPR000682">
    <property type="entry name" value="PCMT"/>
</dbReference>
<keyword evidence="4 7" id="KW-0489">Methyltransferase</keyword>
<evidence type="ECO:0000256" key="2">
    <source>
        <dbReference type="ARBA" id="ARBA00005369"/>
    </source>
</evidence>
<dbReference type="Gene3D" id="3.40.50.150">
    <property type="entry name" value="Vaccinia Virus protein VP39"/>
    <property type="match status" value="1"/>
</dbReference>
<comment type="subcellular location">
    <subcellularLocation>
        <location evidence="1 7">Cytoplasm</location>
    </subcellularLocation>
</comment>
<dbReference type="PROSITE" id="PS01279">
    <property type="entry name" value="PCMT"/>
    <property type="match status" value="1"/>
</dbReference>
<dbReference type="RefSeq" id="WP_160959500.1">
    <property type="nucleotide sequence ID" value="NZ_WVUD01000006.1"/>
</dbReference>
<evidence type="ECO:0000256" key="7">
    <source>
        <dbReference type="HAMAP-Rule" id="MF_00090"/>
    </source>
</evidence>
<sequence>MNAAGPKTDLRRSRERMVREQIESRGVTHPLVLRAMRKVPRHLFVEEALLPQAYEDHPLPIGHGQTISQPYVVGWMTELLEITPGQKVLEIGTGSGYQAAVLAELGADVYTVERVKALYELARARMDALHYRRVHLKLDDGTLGWPEQAPFDRILVAAGGPRIPAPLVAQLAVNGRMVIPVGTSRRSQTLCLVRRENGRVIVRELGGVMFVDLVGAHGW</sequence>
<proteinExistence type="inferred from homology"/>
<dbReference type="AlphaFoldDB" id="A0A7C9IK45"/>
<dbReference type="HAMAP" id="MF_00090">
    <property type="entry name" value="PIMT"/>
    <property type="match status" value="1"/>
</dbReference>
<evidence type="ECO:0000256" key="5">
    <source>
        <dbReference type="ARBA" id="ARBA00022679"/>
    </source>
</evidence>
<evidence type="ECO:0000256" key="1">
    <source>
        <dbReference type="ARBA" id="ARBA00004496"/>
    </source>
</evidence>
<reference evidence="8 9" key="1">
    <citation type="submission" date="2020-01" db="EMBL/GenBank/DDBJ databases">
        <title>Genome sequence of Desulfovibrio aerotolerans DSM 16695(T).</title>
        <authorList>
            <person name="Karnachuk O."/>
            <person name="Avakyan M."/>
            <person name="Mardanov A."/>
            <person name="Kadnikov V."/>
            <person name="Ravin N."/>
        </authorList>
    </citation>
    <scope>NUCLEOTIDE SEQUENCE [LARGE SCALE GENOMIC DNA]</scope>
    <source>
        <strain evidence="8 9">DSM 16695</strain>
    </source>
</reference>
<evidence type="ECO:0000256" key="4">
    <source>
        <dbReference type="ARBA" id="ARBA00022603"/>
    </source>
</evidence>
<dbReference type="OrthoDB" id="9810066at2"/>
<dbReference type="EMBL" id="WVUD01000006">
    <property type="protein sequence ID" value="MYL82621.1"/>
    <property type="molecule type" value="Genomic_DNA"/>
</dbReference>
<comment type="caution">
    <text evidence="8">The sequence shown here is derived from an EMBL/GenBank/DDBJ whole genome shotgun (WGS) entry which is preliminary data.</text>
</comment>
<dbReference type="GO" id="GO:0005737">
    <property type="term" value="C:cytoplasm"/>
    <property type="evidence" value="ECO:0007669"/>
    <property type="project" value="UniProtKB-SubCell"/>
</dbReference>
<dbReference type="NCBIfam" id="TIGR00080">
    <property type="entry name" value="pimt"/>
    <property type="match status" value="1"/>
</dbReference>
<gene>
    <name evidence="7" type="primary">pcm</name>
    <name evidence="8" type="ORF">GTA51_05660</name>
</gene>
<dbReference type="GO" id="GO:0032259">
    <property type="term" value="P:methylation"/>
    <property type="evidence" value="ECO:0007669"/>
    <property type="project" value="UniProtKB-KW"/>
</dbReference>
<protein>
    <recommendedName>
        <fullName evidence="7">Protein-L-isoaspartate O-methyltransferase</fullName>
        <ecNumber evidence="7">2.1.1.77</ecNumber>
    </recommendedName>
    <alternativeName>
        <fullName evidence="7">L-isoaspartyl protein carboxyl methyltransferase</fullName>
    </alternativeName>
    <alternativeName>
        <fullName evidence="7">Protein L-isoaspartyl methyltransferase</fullName>
    </alternativeName>
    <alternativeName>
        <fullName evidence="7">Protein-beta-aspartate methyltransferase</fullName>
        <shortName evidence="7">PIMT</shortName>
    </alternativeName>
</protein>
<dbReference type="SUPFAM" id="SSF53335">
    <property type="entry name" value="S-adenosyl-L-methionine-dependent methyltransferases"/>
    <property type="match status" value="1"/>
</dbReference>
<dbReference type="PANTHER" id="PTHR11579">
    <property type="entry name" value="PROTEIN-L-ISOASPARTATE O-METHYLTRANSFERASE"/>
    <property type="match status" value="1"/>
</dbReference>
<dbReference type="FunFam" id="3.40.50.150:FF:000010">
    <property type="entry name" value="Protein-L-isoaspartate O-methyltransferase"/>
    <property type="match status" value="1"/>
</dbReference>
<comment type="function">
    <text evidence="7">Catalyzes the methyl esterification of L-isoaspartyl residues in peptides and proteins that result from spontaneous decomposition of normal L-aspartyl and L-asparaginyl residues. It plays a role in the repair and/or degradation of damaged proteins.</text>
</comment>
<dbReference type="EC" id="2.1.1.77" evidence="7"/>
<dbReference type="InterPro" id="IPR029063">
    <property type="entry name" value="SAM-dependent_MTases_sf"/>
</dbReference>
<comment type="catalytic activity">
    <reaction evidence="7">
        <text>[protein]-L-isoaspartate + S-adenosyl-L-methionine = [protein]-L-isoaspartate alpha-methyl ester + S-adenosyl-L-homocysteine</text>
        <dbReference type="Rhea" id="RHEA:12705"/>
        <dbReference type="Rhea" id="RHEA-COMP:12143"/>
        <dbReference type="Rhea" id="RHEA-COMP:12144"/>
        <dbReference type="ChEBI" id="CHEBI:57856"/>
        <dbReference type="ChEBI" id="CHEBI:59789"/>
        <dbReference type="ChEBI" id="CHEBI:90596"/>
        <dbReference type="ChEBI" id="CHEBI:90598"/>
        <dbReference type="EC" id="2.1.1.77"/>
    </reaction>
</comment>
<keyword evidence="5 7" id="KW-0808">Transferase</keyword>
<accession>A0A7C9IK45</accession>
<evidence type="ECO:0000256" key="6">
    <source>
        <dbReference type="ARBA" id="ARBA00022691"/>
    </source>
</evidence>
<comment type="similarity">
    <text evidence="2 7">Belongs to the methyltransferase superfamily. L-isoaspartyl/D-aspartyl protein methyltransferase family.</text>
</comment>
<dbReference type="CDD" id="cd02440">
    <property type="entry name" value="AdoMet_MTases"/>
    <property type="match status" value="1"/>
</dbReference>
<dbReference type="NCBIfam" id="NF001453">
    <property type="entry name" value="PRK00312.1"/>
    <property type="match status" value="1"/>
</dbReference>
<evidence type="ECO:0000313" key="8">
    <source>
        <dbReference type="EMBL" id="MYL82621.1"/>
    </source>
</evidence>
<organism evidence="8 9">
    <name type="scientific">Solidesulfovibrio aerotolerans</name>
    <dbReference type="NCBI Taxonomy" id="295255"/>
    <lineage>
        <taxon>Bacteria</taxon>
        <taxon>Pseudomonadati</taxon>
        <taxon>Thermodesulfobacteriota</taxon>
        <taxon>Desulfovibrionia</taxon>
        <taxon>Desulfovibrionales</taxon>
        <taxon>Desulfovibrionaceae</taxon>
        <taxon>Solidesulfovibrio</taxon>
    </lineage>
</organism>
<name>A0A7C9IK45_9BACT</name>
<dbReference type="Proteomes" id="UP000482487">
    <property type="component" value="Unassembled WGS sequence"/>
</dbReference>
<dbReference type="GO" id="GO:0004719">
    <property type="term" value="F:protein-L-isoaspartate (D-aspartate) O-methyltransferase activity"/>
    <property type="evidence" value="ECO:0007669"/>
    <property type="project" value="UniProtKB-UniRule"/>
</dbReference>
<dbReference type="Pfam" id="PF01135">
    <property type="entry name" value="PCMT"/>
    <property type="match status" value="1"/>
</dbReference>
<dbReference type="PANTHER" id="PTHR11579:SF0">
    <property type="entry name" value="PROTEIN-L-ISOASPARTATE(D-ASPARTATE) O-METHYLTRANSFERASE"/>
    <property type="match status" value="1"/>
</dbReference>
<evidence type="ECO:0000313" key="9">
    <source>
        <dbReference type="Proteomes" id="UP000482487"/>
    </source>
</evidence>
<keyword evidence="3 7" id="KW-0963">Cytoplasm</keyword>
<feature type="active site" evidence="7">
    <location>
        <position position="68"/>
    </location>
</feature>
<keyword evidence="9" id="KW-1185">Reference proteome</keyword>
<dbReference type="GO" id="GO:0030091">
    <property type="term" value="P:protein repair"/>
    <property type="evidence" value="ECO:0007669"/>
    <property type="project" value="UniProtKB-UniRule"/>
</dbReference>